<keyword evidence="2" id="KW-1185">Reference proteome</keyword>
<organism evidence="1 2">
    <name type="scientific">Couchioplanes caeruleus subsp. caeruleus</name>
    <dbReference type="NCBI Taxonomy" id="56427"/>
    <lineage>
        <taxon>Bacteria</taxon>
        <taxon>Bacillati</taxon>
        <taxon>Actinomycetota</taxon>
        <taxon>Actinomycetes</taxon>
        <taxon>Micromonosporales</taxon>
        <taxon>Micromonosporaceae</taxon>
        <taxon>Couchioplanes</taxon>
    </lineage>
</organism>
<evidence type="ECO:0000313" key="2">
    <source>
        <dbReference type="Proteomes" id="UP000182486"/>
    </source>
</evidence>
<dbReference type="Proteomes" id="UP000182486">
    <property type="component" value="Unassembled WGS sequence"/>
</dbReference>
<reference evidence="1 2" key="1">
    <citation type="submission" date="2016-09" db="EMBL/GenBank/DDBJ databases">
        <title>Couchioplanes caeruleus draft genome sequence.</title>
        <authorList>
            <person name="Sheehan J."/>
            <person name="Caffrey P."/>
        </authorList>
    </citation>
    <scope>NUCLEOTIDE SEQUENCE [LARGE SCALE GENOMIC DNA]</scope>
    <source>
        <strain evidence="1 2">DSM 43634</strain>
    </source>
</reference>
<dbReference type="EMBL" id="MEIA01000479">
    <property type="protein sequence ID" value="OJF10357.1"/>
    <property type="molecule type" value="Genomic_DNA"/>
</dbReference>
<dbReference type="AlphaFoldDB" id="A0A1K0FC01"/>
<evidence type="ECO:0000313" key="1">
    <source>
        <dbReference type="EMBL" id="OJF10357.1"/>
    </source>
</evidence>
<gene>
    <name evidence="1" type="ORF">BG844_32460</name>
</gene>
<accession>A0A1K0FC01</accession>
<protein>
    <submittedName>
        <fullName evidence="1">Uncharacterized protein</fullName>
    </submittedName>
</protein>
<proteinExistence type="predicted"/>
<sequence>MVGMVASLLSVDAGAGDDDRASRPEGVSATFTATITAATMPSAATAMPKRLRPGLGLVGVVEVSGGGPSALVGLTG</sequence>
<comment type="caution">
    <text evidence="1">The sequence shown here is derived from an EMBL/GenBank/DDBJ whole genome shotgun (WGS) entry which is preliminary data.</text>
</comment>
<name>A0A1K0FC01_9ACTN</name>